<dbReference type="Pfam" id="PF12796">
    <property type="entry name" value="Ank_2"/>
    <property type="match status" value="2"/>
</dbReference>
<dbReference type="SMART" id="SM00248">
    <property type="entry name" value="ANK"/>
    <property type="match status" value="6"/>
</dbReference>
<dbReference type="RefSeq" id="XP_004354589.1">
    <property type="nucleotide sequence ID" value="XM_004354537.1"/>
</dbReference>
<sequence length="513" mass="57109">MTIENQAFFSVFRNIVLKNEIFGLVSAISKTEGRKAFSYQLATVTFMCDNEHYGLLRDKLLLDPKRQEYLPLVYTDANLKLIASNVEDLEVFKIVFEQETEQFVTHGALCIDFAAANKNIEVLKYVDTHPLKLAATTEAMDKAARAGLVANLEYLQNNRTEGATCRALEYAADKGNREVIEWLFEHRTAKDGLGCAVDGAARSGHFDIVKLLTERDPVNGASARAIDHAAQGHMEIVEYLLTNRSEFCTKDAITNAAQSGRLDLVKLLHKHNAPATRDAMDSAARLGLIDIVKFLHENRVEGCSDSSIGFACMSKHAEVAKYLIENDYPGTVHAMNNAAFVGDLEIVKLLHKKDYKCNQFAMDLAAQNGHLDIVEFLHINRTEGCTKRAMDLAALKGFLGVVQFLHFNRAEGCSVDAMDMAAHCGHFEVIQFLHANRTEGCTALALSSAVLHGRRTIVEFLVENRAELTVPRNTLPNEEKYPNIHSYLNAKREQSKSVKGTTQKARRNSVEFA</sequence>
<keyword evidence="3" id="KW-1185">Reference proteome</keyword>
<gene>
    <name evidence="2" type="ORF">DFA_09235</name>
</gene>
<dbReference type="EMBL" id="GL883024">
    <property type="protein sequence ID" value="EGG16205.1"/>
    <property type="molecule type" value="Genomic_DNA"/>
</dbReference>
<dbReference type="GeneID" id="14868155"/>
<dbReference type="Gene3D" id="1.25.40.20">
    <property type="entry name" value="Ankyrin repeat-containing domain"/>
    <property type="match status" value="3"/>
</dbReference>
<dbReference type="AlphaFoldDB" id="F4Q723"/>
<organism evidence="2 3">
    <name type="scientific">Cavenderia fasciculata</name>
    <name type="common">Slime mold</name>
    <name type="synonym">Dictyostelium fasciculatum</name>
    <dbReference type="NCBI Taxonomy" id="261658"/>
    <lineage>
        <taxon>Eukaryota</taxon>
        <taxon>Amoebozoa</taxon>
        <taxon>Evosea</taxon>
        <taxon>Eumycetozoa</taxon>
        <taxon>Dictyostelia</taxon>
        <taxon>Acytosteliales</taxon>
        <taxon>Cavenderiaceae</taxon>
        <taxon>Cavenderia</taxon>
    </lineage>
</organism>
<dbReference type="OrthoDB" id="76773at2759"/>
<evidence type="ECO:0000313" key="2">
    <source>
        <dbReference type="EMBL" id="EGG16205.1"/>
    </source>
</evidence>
<name>F4Q723_CACFS</name>
<dbReference type="Proteomes" id="UP000007797">
    <property type="component" value="Unassembled WGS sequence"/>
</dbReference>
<dbReference type="InterPro" id="IPR052050">
    <property type="entry name" value="SecEffector_AnkRepeat"/>
</dbReference>
<dbReference type="PANTHER" id="PTHR46586">
    <property type="entry name" value="ANKYRIN REPEAT-CONTAINING PROTEIN"/>
    <property type="match status" value="1"/>
</dbReference>
<protein>
    <recommendedName>
        <fullName evidence="4">Ankyrin repeat-containing protein</fullName>
    </recommendedName>
</protein>
<reference evidence="3" key="1">
    <citation type="journal article" date="2011" name="Genome Res.">
        <title>Phylogeny-wide analysis of social amoeba genomes highlights ancient origins for complex intercellular communication.</title>
        <authorList>
            <person name="Heidel A.J."/>
            <person name="Lawal H.M."/>
            <person name="Felder M."/>
            <person name="Schilde C."/>
            <person name="Helps N.R."/>
            <person name="Tunggal B."/>
            <person name="Rivero F."/>
            <person name="John U."/>
            <person name="Schleicher M."/>
            <person name="Eichinger L."/>
            <person name="Platzer M."/>
            <person name="Noegel A.A."/>
            <person name="Schaap P."/>
            <person name="Gloeckner G."/>
        </authorList>
    </citation>
    <scope>NUCLEOTIDE SEQUENCE [LARGE SCALE GENOMIC DNA]</scope>
    <source>
        <strain evidence="3">SH3</strain>
    </source>
</reference>
<feature type="region of interest" description="Disordered" evidence="1">
    <location>
        <begin position="492"/>
        <end position="513"/>
    </location>
</feature>
<accession>F4Q723</accession>
<dbReference type="KEGG" id="dfa:DFA_09235"/>
<evidence type="ECO:0008006" key="4">
    <source>
        <dbReference type="Google" id="ProtNLM"/>
    </source>
</evidence>
<evidence type="ECO:0000256" key="1">
    <source>
        <dbReference type="SAM" id="MobiDB-lite"/>
    </source>
</evidence>
<dbReference type="SUPFAM" id="SSF48403">
    <property type="entry name" value="Ankyrin repeat"/>
    <property type="match status" value="1"/>
</dbReference>
<dbReference type="InterPro" id="IPR036770">
    <property type="entry name" value="Ankyrin_rpt-contain_sf"/>
</dbReference>
<dbReference type="PANTHER" id="PTHR46586:SF4">
    <property type="match status" value="1"/>
</dbReference>
<proteinExistence type="predicted"/>
<dbReference type="InterPro" id="IPR002110">
    <property type="entry name" value="Ankyrin_rpt"/>
</dbReference>
<evidence type="ECO:0000313" key="3">
    <source>
        <dbReference type="Proteomes" id="UP000007797"/>
    </source>
</evidence>